<dbReference type="Proteomes" id="UP001500751">
    <property type="component" value="Unassembled WGS sequence"/>
</dbReference>
<reference evidence="2" key="1">
    <citation type="journal article" date="2019" name="Int. J. Syst. Evol. Microbiol.">
        <title>The Global Catalogue of Microorganisms (GCM) 10K type strain sequencing project: providing services to taxonomists for standard genome sequencing and annotation.</title>
        <authorList>
            <consortium name="The Broad Institute Genomics Platform"/>
            <consortium name="The Broad Institute Genome Sequencing Center for Infectious Disease"/>
            <person name="Wu L."/>
            <person name="Ma J."/>
        </authorList>
    </citation>
    <scope>NUCLEOTIDE SEQUENCE [LARGE SCALE GENOMIC DNA]</scope>
    <source>
        <strain evidence="2">JCM 16014</strain>
    </source>
</reference>
<evidence type="ECO:0000313" key="1">
    <source>
        <dbReference type="EMBL" id="GAA2037525.1"/>
    </source>
</evidence>
<keyword evidence="2" id="KW-1185">Reference proteome</keyword>
<organism evidence="1 2">
    <name type="scientific">Catenulispora yoronensis</name>
    <dbReference type="NCBI Taxonomy" id="450799"/>
    <lineage>
        <taxon>Bacteria</taxon>
        <taxon>Bacillati</taxon>
        <taxon>Actinomycetota</taxon>
        <taxon>Actinomycetes</taxon>
        <taxon>Catenulisporales</taxon>
        <taxon>Catenulisporaceae</taxon>
        <taxon>Catenulispora</taxon>
    </lineage>
</organism>
<evidence type="ECO:0000313" key="2">
    <source>
        <dbReference type="Proteomes" id="UP001500751"/>
    </source>
</evidence>
<protein>
    <submittedName>
        <fullName evidence="1">Uncharacterized protein</fullName>
    </submittedName>
</protein>
<name>A0ABP5G4Y2_9ACTN</name>
<proteinExistence type="predicted"/>
<dbReference type="EMBL" id="BAAAQN010000025">
    <property type="protein sequence ID" value="GAA2037525.1"/>
    <property type="molecule type" value="Genomic_DNA"/>
</dbReference>
<comment type="caution">
    <text evidence="1">The sequence shown here is derived from an EMBL/GenBank/DDBJ whole genome shotgun (WGS) entry which is preliminary data.</text>
</comment>
<gene>
    <name evidence="1" type="ORF">GCM10009839_43480</name>
</gene>
<sequence>MSASVTVYGALVHVIRAPGTKMSAGQVTARFRPARGVIESVTVTPVRVTLPVLTTSKDYEITSPASFTVAGVADFDTVNDGVCLAVTVADDGGLSTASPVGEDPCATAVFAI</sequence>
<accession>A0ABP5G4Y2</accession>